<protein>
    <submittedName>
        <fullName evidence="2">Uncharacterized protein</fullName>
    </submittedName>
</protein>
<feature type="transmembrane region" description="Helical" evidence="1">
    <location>
        <begin position="82"/>
        <end position="102"/>
    </location>
</feature>
<dbReference type="RefSeq" id="XP_024737568.1">
    <property type="nucleotide sequence ID" value="XM_024883015.1"/>
</dbReference>
<proteinExistence type="predicted"/>
<evidence type="ECO:0000313" key="3">
    <source>
        <dbReference type="Proteomes" id="UP000235371"/>
    </source>
</evidence>
<evidence type="ECO:0000256" key="1">
    <source>
        <dbReference type="SAM" id="Phobius"/>
    </source>
</evidence>
<accession>A0A2J6TCA3</accession>
<dbReference type="AlphaFoldDB" id="A0A2J6TCA3"/>
<sequence>MSKMRLQFGQGLYRDPISKHQCPKNTSRLMARQISYKAVVAVQWRLTVLRAPVESESGGLGYPCVYAYEPNMKYTPYRNFKLLSIILALSGYCLMVTPVAPFLEASSLAAWMFNLILCSYTALYNLLSSCTEHHINYRLHPWKIFESPIPIIGFKQETWLEKGPKDLGPRRAARVPLPSMLDMVYR</sequence>
<keyword evidence="1" id="KW-0472">Membrane</keyword>
<organism evidence="2 3">
    <name type="scientific">Hyaloscypha bicolor E</name>
    <dbReference type="NCBI Taxonomy" id="1095630"/>
    <lineage>
        <taxon>Eukaryota</taxon>
        <taxon>Fungi</taxon>
        <taxon>Dikarya</taxon>
        <taxon>Ascomycota</taxon>
        <taxon>Pezizomycotina</taxon>
        <taxon>Leotiomycetes</taxon>
        <taxon>Helotiales</taxon>
        <taxon>Hyaloscyphaceae</taxon>
        <taxon>Hyaloscypha</taxon>
        <taxon>Hyaloscypha bicolor</taxon>
    </lineage>
</organism>
<dbReference type="Proteomes" id="UP000235371">
    <property type="component" value="Unassembled WGS sequence"/>
</dbReference>
<keyword evidence="1" id="KW-1133">Transmembrane helix</keyword>
<evidence type="ECO:0000313" key="2">
    <source>
        <dbReference type="EMBL" id="PMD60664.1"/>
    </source>
</evidence>
<name>A0A2J6TCA3_9HELO</name>
<dbReference type="EMBL" id="KZ613788">
    <property type="protein sequence ID" value="PMD60664.1"/>
    <property type="molecule type" value="Genomic_DNA"/>
</dbReference>
<feature type="transmembrane region" description="Helical" evidence="1">
    <location>
        <begin position="108"/>
        <end position="127"/>
    </location>
</feature>
<keyword evidence="1" id="KW-0812">Transmembrane</keyword>
<dbReference type="InParanoid" id="A0A2J6TCA3"/>
<keyword evidence="3" id="KW-1185">Reference proteome</keyword>
<gene>
    <name evidence="2" type="ORF">K444DRAFT_629153</name>
</gene>
<reference evidence="2 3" key="1">
    <citation type="submission" date="2016-04" db="EMBL/GenBank/DDBJ databases">
        <title>A degradative enzymes factory behind the ericoid mycorrhizal symbiosis.</title>
        <authorList>
            <consortium name="DOE Joint Genome Institute"/>
            <person name="Martino E."/>
            <person name="Morin E."/>
            <person name="Grelet G."/>
            <person name="Kuo A."/>
            <person name="Kohler A."/>
            <person name="Daghino S."/>
            <person name="Barry K."/>
            <person name="Choi C."/>
            <person name="Cichocki N."/>
            <person name="Clum A."/>
            <person name="Copeland A."/>
            <person name="Hainaut M."/>
            <person name="Haridas S."/>
            <person name="Labutti K."/>
            <person name="Lindquist E."/>
            <person name="Lipzen A."/>
            <person name="Khouja H.-R."/>
            <person name="Murat C."/>
            <person name="Ohm R."/>
            <person name="Olson A."/>
            <person name="Spatafora J."/>
            <person name="Veneault-Fourrey C."/>
            <person name="Henrissat B."/>
            <person name="Grigoriev I."/>
            <person name="Martin F."/>
            <person name="Perotto S."/>
        </authorList>
    </citation>
    <scope>NUCLEOTIDE SEQUENCE [LARGE SCALE GENOMIC DNA]</scope>
    <source>
        <strain evidence="2 3">E</strain>
    </source>
</reference>
<dbReference type="GeneID" id="36591092"/>